<proteinExistence type="predicted"/>
<dbReference type="SUPFAM" id="SSF118215">
    <property type="entry name" value="Proton glutamate symport protein"/>
    <property type="match status" value="1"/>
</dbReference>
<feature type="transmembrane region" description="Helical" evidence="8">
    <location>
        <begin position="362"/>
        <end position="389"/>
    </location>
</feature>
<dbReference type="AlphaFoldDB" id="A0A1N6NY97"/>
<evidence type="ECO:0000256" key="3">
    <source>
        <dbReference type="ARBA" id="ARBA00022475"/>
    </source>
</evidence>
<feature type="transmembrane region" description="Helical" evidence="8">
    <location>
        <begin position="34"/>
        <end position="55"/>
    </location>
</feature>
<dbReference type="Gene3D" id="1.10.3860.10">
    <property type="entry name" value="Sodium:dicarboxylate symporter"/>
    <property type="match status" value="1"/>
</dbReference>
<evidence type="ECO:0000313" key="10">
    <source>
        <dbReference type="Proteomes" id="UP000186235"/>
    </source>
</evidence>
<dbReference type="RefSeq" id="WP_083711358.1">
    <property type="nucleotide sequence ID" value="NZ_FTMI01000001.1"/>
</dbReference>
<name>A0A1N6NY97_9MICO</name>
<evidence type="ECO:0000256" key="5">
    <source>
        <dbReference type="ARBA" id="ARBA00022989"/>
    </source>
</evidence>
<protein>
    <submittedName>
        <fullName evidence="9">Na+/H+-dicarboxylate symporter</fullName>
    </submittedName>
</protein>
<feature type="transmembrane region" description="Helical" evidence="8">
    <location>
        <begin position="401"/>
        <end position="425"/>
    </location>
</feature>
<keyword evidence="2" id="KW-0813">Transport</keyword>
<feature type="transmembrane region" description="Helical" evidence="8">
    <location>
        <begin position="196"/>
        <end position="217"/>
    </location>
</feature>
<feature type="compositionally biased region" description="Low complexity" evidence="7">
    <location>
        <begin position="8"/>
        <end position="24"/>
    </location>
</feature>
<keyword evidence="4 8" id="KW-0812">Transmembrane</keyword>
<feature type="transmembrane region" description="Helical" evidence="8">
    <location>
        <begin position="75"/>
        <end position="96"/>
    </location>
</feature>
<dbReference type="GO" id="GO:0005886">
    <property type="term" value="C:plasma membrane"/>
    <property type="evidence" value="ECO:0007669"/>
    <property type="project" value="UniProtKB-SubCell"/>
</dbReference>
<gene>
    <name evidence="9" type="ORF">SAMN05518682_0811</name>
</gene>
<accession>A0A1N6NY97</accession>
<feature type="region of interest" description="Disordered" evidence="7">
    <location>
        <begin position="468"/>
        <end position="506"/>
    </location>
</feature>
<evidence type="ECO:0000256" key="6">
    <source>
        <dbReference type="ARBA" id="ARBA00023136"/>
    </source>
</evidence>
<dbReference type="Proteomes" id="UP000186235">
    <property type="component" value="Unassembled WGS sequence"/>
</dbReference>
<evidence type="ECO:0000256" key="7">
    <source>
        <dbReference type="SAM" id="MobiDB-lite"/>
    </source>
</evidence>
<evidence type="ECO:0000256" key="4">
    <source>
        <dbReference type="ARBA" id="ARBA00022692"/>
    </source>
</evidence>
<feature type="region of interest" description="Disordered" evidence="7">
    <location>
        <begin position="1"/>
        <end position="26"/>
    </location>
</feature>
<dbReference type="EMBL" id="FTMI01000001">
    <property type="protein sequence ID" value="SIP97013.1"/>
    <property type="molecule type" value="Genomic_DNA"/>
</dbReference>
<evidence type="ECO:0000256" key="8">
    <source>
        <dbReference type="SAM" id="Phobius"/>
    </source>
</evidence>
<dbReference type="InterPro" id="IPR001991">
    <property type="entry name" value="Na-dicarboxylate_symporter"/>
</dbReference>
<dbReference type="GO" id="GO:0006835">
    <property type="term" value="P:dicarboxylic acid transport"/>
    <property type="evidence" value="ECO:0007669"/>
    <property type="project" value="TreeGrafter"/>
</dbReference>
<keyword evidence="10" id="KW-1185">Reference proteome</keyword>
<dbReference type="InterPro" id="IPR036458">
    <property type="entry name" value="Na:dicarbo_symporter_sf"/>
</dbReference>
<feature type="transmembrane region" description="Helical" evidence="8">
    <location>
        <begin position="238"/>
        <end position="263"/>
    </location>
</feature>
<feature type="transmembrane region" description="Helical" evidence="8">
    <location>
        <begin position="269"/>
        <end position="291"/>
    </location>
</feature>
<evidence type="ECO:0000313" key="9">
    <source>
        <dbReference type="EMBL" id="SIP97013.1"/>
    </source>
</evidence>
<comment type="subcellular location">
    <subcellularLocation>
        <location evidence="1">Cell membrane</location>
        <topology evidence="1">Multi-pass membrane protein</topology>
    </subcellularLocation>
</comment>
<feature type="compositionally biased region" description="Acidic residues" evidence="7">
    <location>
        <begin position="468"/>
        <end position="477"/>
    </location>
</feature>
<feature type="transmembrane region" description="Helical" evidence="8">
    <location>
        <begin position="116"/>
        <end position="137"/>
    </location>
</feature>
<dbReference type="Pfam" id="PF00375">
    <property type="entry name" value="SDF"/>
    <property type="match status" value="1"/>
</dbReference>
<dbReference type="PANTHER" id="PTHR42865">
    <property type="entry name" value="PROTON/GLUTAMATE-ASPARTATE SYMPORTER"/>
    <property type="match status" value="1"/>
</dbReference>
<keyword evidence="3" id="KW-1003">Cell membrane</keyword>
<feature type="compositionally biased region" description="Low complexity" evidence="7">
    <location>
        <begin position="478"/>
        <end position="496"/>
    </location>
</feature>
<dbReference type="PRINTS" id="PR00173">
    <property type="entry name" value="EDTRNSPORT"/>
</dbReference>
<keyword evidence="6 8" id="KW-0472">Membrane</keyword>
<evidence type="ECO:0000256" key="1">
    <source>
        <dbReference type="ARBA" id="ARBA00004651"/>
    </source>
</evidence>
<evidence type="ECO:0000256" key="2">
    <source>
        <dbReference type="ARBA" id="ARBA00022448"/>
    </source>
</evidence>
<dbReference type="PANTHER" id="PTHR42865:SF7">
    <property type="entry name" value="PROTON_GLUTAMATE-ASPARTATE SYMPORTER"/>
    <property type="match status" value="1"/>
</dbReference>
<reference evidence="10" key="1">
    <citation type="submission" date="2017-01" db="EMBL/GenBank/DDBJ databases">
        <authorList>
            <person name="Varghese N."/>
            <person name="Submissions S."/>
        </authorList>
    </citation>
    <scope>NUCLEOTIDE SEQUENCE [LARGE SCALE GENOMIC DNA]</scope>
    <source>
        <strain evidence="10">3bp</strain>
    </source>
</reference>
<keyword evidence="5 8" id="KW-1133">Transmembrane helix</keyword>
<sequence length="506" mass="51699">MSSTPSTASSQADPQAKQAPAAAPAKKKRRFPSFSVQILLGLAVGVGLGALALAMGPQDAAGDVPNGLTTTLDTIGSSFVTLLKAVVPPLIFTAIVASIANLRTVTNAARLAGQTLLWFAITAAISVAVGIGLGLLFQPGNRASVSLDAASEPGRTGTWLDFLNGLIPGNVLGLGASTSLETGDDGALTGAASTSVSFNVLQILVVALVIGIAALKSGKKADPFLAFNRSALAIVQKVLWWIIRLAPIGTAGLIGYAIAAYGWTSLASLAWFAVAIYVGLAVVLFVVYPILLRTNGLKISSYFRGAWPAIQLAFVSRSSIGTLPVTQRVTERNLGVPSEYASFAVPLAATTKMDGCASIYPAISAIFVAQIFGIDLSITDYLLIAFVSVVGSAATAGLTGAIVMLTLTLSTVGLPLAGVGLLLAIDPILDMGRTAVNVAGQALVPTIVAKREGILDLEQYEAATAEDLFVDEDDDASSETTTESPAPAEAAEASPSGTKERVGASA</sequence>
<organism evidence="9 10">
    <name type="scientific">Cellulosimicrobium aquatile</name>
    <dbReference type="NCBI Taxonomy" id="1612203"/>
    <lineage>
        <taxon>Bacteria</taxon>
        <taxon>Bacillati</taxon>
        <taxon>Actinomycetota</taxon>
        <taxon>Actinomycetes</taxon>
        <taxon>Micrococcales</taxon>
        <taxon>Promicromonosporaceae</taxon>
        <taxon>Cellulosimicrobium</taxon>
    </lineage>
</organism>
<dbReference type="GO" id="GO:0015293">
    <property type="term" value="F:symporter activity"/>
    <property type="evidence" value="ECO:0007669"/>
    <property type="project" value="UniProtKB-KW"/>
</dbReference>